<dbReference type="EMBL" id="HBIS01002250">
    <property type="protein sequence ID" value="CAE0608185.1"/>
    <property type="molecule type" value="Transcribed_RNA"/>
</dbReference>
<keyword evidence="1" id="KW-0469">Meiosis</keyword>
<organism evidence="7">
    <name type="scientific">Picocystis salinarum</name>
    <dbReference type="NCBI Taxonomy" id="88271"/>
    <lineage>
        <taxon>Eukaryota</taxon>
        <taxon>Viridiplantae</taxon>
        <taxon>Chlorophyta</taxon>
        <taxon>Picocystophyceae</taxon>
        <taxon>Picocystales</taxon>
        <taxon>Picocystaceae</taxon>
        <taxon>Picocystis</taxon>
    </lineage>
</organism>
<name>A0A6U9PZN6_9CHLO</name>
<dbReference type="EMBL" id="HBIS01002246">
    <property type="protein sequence ID" value="CAE0608181.1"/>
    <property type="molecule type" value="Transcribed_RNA"/>
</dbReference>
<gene>
    <name evidence="2" type="ORF">PSAL00342_LOCUS1997</name>
    <name evidence="3" type="ORF">PSAL00342_LOCUS1998</name>
    <name evidence="4" type="ORF">PSAL00342_LOCUS1999</name>
    <name evidence="5" type="ORF">PSAL00342_LOCUS2000</name>
    <name evidence="6" type="ORF">PSAL00342_LOCUS2001</name>
    <name evidence="7" type="ORF">PSAL00342_LOCUS2002</name>
</gene>
<dbReference type="EMBL" id="HBIS01002247">
    <property type="protein sequence ID" value="CAE0608182.1"/>
    <property type="molecule type" value="Transcribed_RNA"/>
</dbReference>
<evidence type="ECO:0000313" key="3">
    <source>
        <dbReference type="EMBL" id="CAE0608181.1"/>
    </source>
</evidence>
<sequence>MKYDAIEKNEEELLKQILDREQGCLTALAASHMVLESYEMAMRCLSILESSDGMDEKEASKIMYMQSKCLAELGQLEAAENTLKCMLDKKNFAPEAAYDVLYTFVKKGSFNNVPQLLEVIFAKSTEKNQLLASIIVQLLNLDSPASFSTAAAVLTNVKVANFLKGDAGKECKKIIWTCLWNHAGKHFLGKNFEMSSQAFAACLEFGEDSIKAKTARMAALSCLGMKDVEKASEYANLSEEHSPGSLATLFTKLKIVLSGADADASAVSQLVQAIAQAHDCTESHLRLVCREAIEADRFDVALSALEALHNLVRNGCDTMMTEAVILRCALRVVDEHMQMDQFTHYYNIAASRLSEVGTMKFLGSIEDKQVSLSWFAHIGWNKALAAGKEELWDFIPDIVDSADSYFEAIKNVATLNRSELCELVSRQQMCMLLGAAAALECHKKGRAGDDALVRARQFLSTWKDYGSGVQQIDVDSSLPSSHVYQCLLEFDLACREKNASALTQVLERAKTFPQFTGDSALRMASLTLGDDQYQNRQVAVACLYVALQLFLRADVPDYPSVAETMRTLIVKKKSTVSKKEEDELALYKEALQIVQGASSKYPQDEIHWLAATSWNQGALHSKFHRPRQAKLWMDIALQFAQRCKVLEGKQDAMREELQHVVHALGN</sequence>
<proteinExistence type="predicted"/>
<evidence type="ECO:0000313" key="7">
    <source>
        <dbReference type="EMBL" id="CAE0608185.1"/>
    </source>
</evidence>
<accession>A0A6U9PZN6</accession>
<dbReference type="EMBL" id="HBIS01002245">
    <property type="protein sequence ID" value="CAE0608180.1"/>
    <property type="molecule type" value="Transcribed_RNA"/>
</dbReference>
<dbReference type="PANTHER" id="PTHR40375:SF2">
    <property type="entry name" value="SPORULATION-SPECIFIC PROTEIN 22"/>
    <property type="match status" value="1"/>
</dbReference>
<dbReference type="PANTHER" id="PTHR40375">
    <property type="entry name" value="SPORULATION-SPECIFIC PROTEIN 22"/>
    <property type="match status" value="1"/>
</dbReference>
<dbReference type="InterPro" id="IPR013940">
    <property type="entry name" value="Spo22/ZIP4/TEX11"/>
</dbReference>
<dbReference type="AlphaFoldDB" id="A0A6U9PZN6"/>
<dbReference type="EMBL" id="HBIS01002249">
    <property type="protein sequence ID" value="CAE0608184.1"/>
    <property type="molecule type" value="Transcribed_RNA"/>
</dbReference>
<dbReference type="EMBL" id="HBIS01002248">
    <property type="protein sequence ID" value="CAE0608183.1"/>
    <property type="molecule type" value="Transcribed_RNA"/>
</dbReference>
<evidence type="ECO:0000313" key="6">
    <source>
        <dbReference type="EMBL" id="CAE0608184.1"/>
    </source>
</evidence>
<evidence type="ECO:0000313" key="2">
    <source>
        <dbReference type="EMBL" id="CAE0608180.1"/>
    </source>
</evidence>
<evidence type="ECO:0008006" key="8">
    <source>
        <dbReference type="Google" id="ProtNLM"/>
    </source>
</evidence>
<evidence type="ECO:0000256" key="1">
    <source>
        <dbReference type="ARBA" id="ARBA00023254"/>
    </source>
</evidence>
<reference evidence="7" key="1">
    <citation type="submission" date="2021-01" db="EMBL/GenBank/DDBJ databases">
        <authorList>
            <person name="Corre E."/>
            <person name="Pelletier E."/>
            <person name="Niang G."/>
            <person name="Scheremetjew M."/>
            <person name="Finn R."/>
            <person name="Kale V."/>
            <person name="Holt S."/>
            <person name="Cochrane G."/>
            <person name="Meng A."/>
            <person name="Brown T."/>
            <person name="Cohen L."/>
        </authorList>
    </citation>
    <scope>NUCLEOTIDE SEQUENCE</scope>
    <source>
        <strain evidence="7">CCMP1897</strain>
    </source>
</reference>
<protein>
    <recommendedName>
        <fullName evidence="8">Protein ZIP4 homolog</fullName>
    </recommendedName>
</protein>
<dbReference type="GO" id="GO:0051321">
    <property type="term" value="P:meiotic cell cycle"/>
    <property type="evidence" value="ECO:0007669"/>
    <property type="project" value="UniProtKB-KW"/>
</dbReference>
<evidence type="ECO:0000313" key="4">
    <source>
        <dbReference type="EMBL" id="CAE0608182.1"/>
    </source>
</evidence>
<dbReference type="InterPro" id="IPR039057">
    <property type="entry name" value="Spo22/ZIP4"/>
</dbReference>
<dbReference type="GO" id="GO:0090173">
    <property type="term" value="P:regulation of synaptonemal complex assembly"/>
    <property type="evidence" value="ECO:0007669"/>
    <property type="project" value="InterPro"/>
</dbReference>
<evidence type="ECO:0000313" key="5">
    <source>
        <dbReference type="EMBL" id="CAE0608183.1"/>
    </source>
</evidence>
<dbReference type="Pfam" id="PF08631">
    <property type="entry name" value="SPO22"/>
    <property type="match status" value="1"/>
</dbReference>